<evidence type="ECO:0000313" key="6">
    <source>
        <dbReference type="Proteomes" id="UP001334248"/>
    </source>
</evidence>
<dbReference type="EMBL" id="JAVHJV010000001">
    <property type="protein sequence ID" value="KAK5946005.1"/>
    <property type="molecule type" value="Genomic_DNA"/>
</dbReference>
<sequence length="1250" mass="138403">MVAGCQSTFYIIDIEKGSIVSTHAARAKYTLLRKCRYICAATDDGVVHVLNATDYSLVQSWKAHSGAVNDMDARHDYLVTCGFSVRQMGAPMVDPLANVYDLKTLRPLPPIPFHAGAAYVRLHPKLSTTSFVASNTGQMQVVDLMNPVNVMLRQANVQFMLGMEIASSGDAVALNDLNGFIYLWGSQSKVVKFNNVSNETEFGQPPPRNLPSVDWQEQPLNTIGMPYYAERLLSAWPSHMTFDVGALPSGPDPALTPFLRQGELGHYGPHINPKKLRRYEVEDARGGNMPSAIAAPKFLSEKAKESPENVSLAQADGATAAMAGLLLNGRAQTEQERMLKYSNVEIKYSRFGVDDFDFQFYNKTDFSGLETHIKNSYLNALLQLYKFVPLIRNIAIQHAATSCVKPNCMLCEFGFLFDMLEKAGGQNCQATNLLHAFGSLGEARSLNLLENVALANPLTLSNTIQSVNRFLLKQISHDYASMAGSSDGMDEILSTGALEAIRCLHCGNVTTKHGSLYVHDMLYPNMEPKHNPRSHHFKFSSILKATMEREVKHRGFCNKCRRYQQLATRKSIQHLPFVLLLNTALINTAMHTLWESPGWLPTEIGIMMQNRGIHVFEGTELATQLRTKASSIIVYELVGFVADIDTAEHQQPHLVSLVNVDISKKESPKNKWSTDWYLFNDFLVSSLETREALSFDRNWKMPSVLAYQVKSAHGKVDDQWKDNMDTSLVHSPYSINGIACTPENQPLADDELPAGGTPIALDTEFVELERAEIDVKADGTQETIRPAKNGLARVSVLRGNGLDEGKPFIDDYITIFDTIVDYKTQYSGIKPGDLDVRMSRHNLVPLKVAYKKLWLLLNLGCVFVGHGLASDFRKTNIHVPKAQTVDTQNLYLLPGKNRRFSLKYLAWAVFKEYIQEDAPEDATQAQIDGHDSIEDARMALRLWRKFQEYQDAGIAEQMIEDIYRKGSRFGWKPPNKSAGINFEGGMYTGSAVPSGRNTPDAGSNGVLPGTPARSVFGSPGYRGAATLTPASALVLAASILTLISLILTTCIHACTRLSPLLNLIINVPLLIIWIVGIGILGYNIYGMLSRSCTVTNWGNNDGVNVCQEFKALFSFAIFGALAQIAMVVVDVRARIAQTRSGRYAKMRDSTSQVKLMPYDSTHSHRNSVSNSIHDAPYVDPTTEYRDEPGWRPGQRTNTSLASARVGDYGDIAGGHGQQAVRMDDYYQPQVQQTGYDGGYGQQGTGYGHSH</sequence>
<evidence type="ECO:0000256" key="1">
    <source>
        <dbReference type="ARBA" id="ARBA00022574"/>
    </source>
</evidence>
<feature type="domain" description="USP" evidence="4">
    <location>
        <begin position="367"/>
        <end position="710"/>
    </location>
</feature>
<dbReference type="EC" id="3.1.13.4" evidence="5"/>
<feature type="region of interest" description="Disordered" evidence="2">
    <location>
        <begin position="1160"/>
        <end position="1197"/>
    </location>
</feature>
<dbReference type="Pfam" id="PF00929">
    <property type="entry name" value="RNase_T"/>
    <property type="match status" value="1"/>
</dbReference>
<dbReference type="InterPro" id="IPR036397">
    <property type="entry name" value="RNaseH_sf"/>
</dbReference>
<dbReference type="RefSeq" id="XP_064734095.1">
    <property type="nucleotide sequence ID" value="XM_064868598.1"/>
</dbReference>
<evidence type="ECO:0000313" key="5">
    <source>
        <dbReference type="EMBL" id="KAK5946005.1"/>
    </source>
</evidence>
<dbReference type="GeneID" id="89993593"/>
<dbReference type="InterPro" id="IPR050785">
    <property type="entry name" value="PAN2-PAN3_catalytic_subunit"/>
</dbReference>
<dbReference type="InterPro" id="IPR028889">
    <property type="entry name" value="USP"/>
</dbReference>
<keyword evidence="3" id="KW-1133">Transmembrane helix</keyword>
<feature type="transmembrane region" description="Helical" evidence="3">
    <location>
        <begin position="1063"/>
        <end position="1085"/>
    </location>
</feature>
<dbReference type="Pfam" id="PF20770">
    <property type="entry name" value="PAN2_N"/>
    <property type="match status" value="1"/>
</dbReference>
<dbReference type="PANTHER" id="PTHR15728">
    <property type="entry name" value="DEADENYLATION COMPLEX CATALYTIC SUBUNIT PAN2"/>
    <property type="match status" value="1"/>
</dbReference>
<keyword evidence="5" id="KW-0378">Hydrolase</keyword>
<dbReference type="Pfam" id="PF13423">
    <property type="entry name" value="UCH_1"/>
    <property type="match status" value="1"/>
</dbReference>
<dbReference type="Gene3D" id="3.90.70.10">
    <property type="entry name" value="Cysteine proteinases"/>
    <property type="match status" value="1"/>
</dbReference>
<evidence type="ECO:0000259" key="4">
    <source>
        <dbReference type="PROSITE" id="PS50235"/>
    </source>
</evidence>
<evidence type="ECO:0000256" key="3">
    <source>
        <dbReference type="SAM" id="Phobius"/>
    </source>
</evidence>
<dbReference type="InterPro" id="IPR013520">
    <property type="entry name" value="Ribonucl_H"/>
</dbReference>
<feature type="region of interest" description="Disordered" evidence="2">
    <location>
        <begin position="1231"/>
        <end position="1250"/>
    </location>
</feature>
<dbReference type="InterPro" id="IPR036322">
    <property type="entry name" value="WD40_repeat_dom_sf"/>
</dbReference>
<keyword evidence="1" id="KW-0853">WD repeat</keyword>
<dbReference type="Gene3D" id="2.130.10.10">
    <property type="entry name" value="YVTN repeat-like/Quinoprotein amine dehydrogenase"/>
    <property type="match status" value="1"/>
</dbReference>
<dbReference type="SUPFAM" id="SSF50978">
    <property type="entry name" value="WD40 repeat-like"/>
    <property type="match status" value="1"/>
</dbReference>
<dbReference type="CDD" id="cd06143">
    <property type="entry name" value="PAN2_exo"/>
    <property type="match status" value="1"/>
</dbReference>
<dbReference type="InterPro" id="IPR038765">
    <property type="entry name" value="Papain-like_cys_pep_sf"/>
</dbReference>
<dbReference type="InterPro" id="IPR015943">
    <property type="entry name" value="WD40/YVTN_repeat-like_dom_sf"/>
</dbReference>
<dbReference type="GO" id="GO:0004535">
    <property type="term" value="F:poly(A)-specific ribonuclease activity"/>
    <property type="evidence" value="ECO:0007669"/>
    <property type="project" value="UniProtKB-EC"/>
</dbReference>
<feature type="compositionally biased region" description="Gly residues" evidence="2">
    <location>
        <begin position="1235"/>
        <end position="1250"/>
    </location>
</feature>
<dbReference type="PROSITE" id="PS50235">
    <property type="entry name" value="USP_3"/>
    <property type="match status" value="1"/>
</dbReference>
<proteinExistence type="predicted"/>
<name>A0ABR0RZK2_9EURO</name>
<dbReference type="SUPFAM" id="SSF54001">
    <property type="entry name" value="Cysteine proteinases"/>
    <property type="match status" value="1"/>
</dbReference>
<keyword evidence="6" id="KW-1185">Reference proteome</keyword>
<dbReference type="SUPFAM" id="SSF53098">
    <property type="entry name" value="Ribonuclease H-like"/>
    <property type="match status" value="1"/>
</dbReference>
<comment type="caution">
    <text evidence="5">The sequence shown here is derived from an EMBL/GenBank/DDBJ whole genome shotgun (WGS) entry which is preliminary data.</text>
</comment>
<dbReference type="InterPro" id="IPR012337">
    <property type="entry name" value="RNaseH-like_sf"/>
</dbReference>
<feature type="transmembrane region" description="Helical" evidence="3">
    <location>
        <begin position="1032"/>
        <end position="1051"/>
    </location>
</feature>
<dbReference type="Proteomes" id="UP001334248">
    <property type="component" value="Unassembled WGS sequence"/>
</dbReference>
<dbReference type="Gene3D" id="3.30.420.10">
    <property type="entry name" value="Ribonuclease H-like superfamily/Ribonuclease H"/>
    <property type="match status" value="1"/>
</dbReference>
<evidence type="ECO:0000256" key="2">
    <source>
        <dbReference type="SAM" id="MobiDB-lite"/>
    </source>
</evidence>
<feature type="transmembrane region" description="Helical" evidence="3">
    <location>
        <begin position="1111"/>
        <end position="1129"/>
    </location>
</feature>
<keyword evidence="3" id="KW-0812">Transmembrane</keyword>
<dbReference type="InterPro" id="IPR028881">
    <property type="entry name" value="PAN2_UCH_dom"/>
</dbReference>
<accession>A0ABR0RZK2</accession>
<gene>
    <name evidence="5" type="primary">PAN2</name>
    <name evidence="5" type="ORF">PMZ80_000144</name>
</gene>
<protein>
    <submittedName>
        <fullName evidence="5">Poly(A)-specific ribonuclease</fullName>
        <ecNumber evidence="5">3.1.13.4</ecNumber>
    </submittedName>
</protein>
<dbReference type="InterPro" id="IPR048841">
    <property type="entry name" value="PAN2_N"/>
</dbReference>
<keyword evidence="3" id="KW-0472">Membrane</keyword>
<organism evidence="5 6">
    <name type="scientific">Knufia obscura</name>
    <dbReference type="NCBI Taxonomy" id="1635080"/>
    <lineage>
        <taxon>Eukaryota</taxon>
        <taxon>Fungi</taxon>
        <taxon>Dikarya</taxon>
        <taxon>Ascomycota</taxon>
        <taxon>Pezizomycotina</taxon>
        <taxon>Eurotiomycetes</taxon>
        <taxon>Chaetothyriomycetidae</taxon>
        <taxon>Chaetothyriales</taxon>
        <taxon>Trichomeriaceae</taxon>
        <taxon>Knufia</taxon>
    </lineage>
</organism>
<dbReference type="PANTHER" id="PTHR15728:SF0">
    <property type="entry name" value="PAN2-PAN3 DEADENYLATION COMPLEX CATALYTIC SUBUNIT PAN2"/>
    <property type="match status" value="1"/>
</dbReference>
<reference evidence="5 6" key="1">
    <citation type="journal article" date="2023" name="Res Sq">
        <title>Genomic and morphological characterization of Knufia obscura isolated from the Mars 2020 spacecraft assembly facility.</title>
        <authorList>
            <person name="Chander A.M."/>
            <person name="Teixeira M.M."/>
            <person name="Singh N.K."/>
            <person name="Williams M.P."/>
            <person name="Parker C.W."/>
            <person name="Leo P."/>
            <person name="Stajich J.E."/>
            <person name="Torok T."/>
            <person name="Tighe S."/>
            <person name="Mason C.E."/>
            <person name="Venkateswaran K."/>
        </authorList>
    </citation>
    <scope>NUCLEOTIDE SEQUENCE [LARGE SCALE GENOMIC DNA]</scope>
    <source>
        <strain evidence="5 6">CCFEE 5817</strain>
    </source>
</reference>
<dbReference type="SMART" id="SM00479">
    <property type="entry name" value="EXOIII"/>
    <property type="match status" value="1"/>
</dbReference>